<sequence>MLYILFTVVFLLLTAGGILTYMNSKLIISRGESADAPRRTSLTYSVYNSTAADLDLKLEAVALFQLTVRADGHATLSAESDEGTLTLCRVTEGKGEMILADGQSWILNHIRQAAVRGVLIQYEAFIDKVRGNDEMELIVNLEKAAKEVAYLANQR</sequence>
<dbReference type="Proteomes" id="UP000029734">
    <property type="component" value="Unassembled WGS sequence"/>
</dbReference>
<reference evidence="1 2" key="2">
    <citation type="submission" date="2014-10" db="EMBL/GenBank/DDBJ databases">
        <title>Comparative genomics of the Paenibacillus odorifer group.</title>
        <authorList>
            <person name="Tsai Y.-C."/>
            <person name="Martin N."/>
            <person name="Korlach J."/>
            <person name="Wiedmann M."/>
        </authorList>
    </citation>
    <scope>NUCLEOTIDE SEQUENCE [LARGE SCALE GENOMIC DNA]</scope>
    <source>
        <strain evidence="1 2">DSM 18334</strain>
    </source>
</reference>
<reference evidence="1 2" key="1">
    <citation type="submission" date="2014-08" db="EMBL/GenBank/DDBJ databases">
        <authorList>
            <person name="den Bakker H.C."/>
        </authorList>
    </citation>
    <scope>NUCLEOTIDE SEQUENCE [LARGE SCALE GENOMIC DNA]</scope>
    <source>
        <strain evidence="1 2">DSM 18334</strain>
    </source>
</reference>
<dbReference type="EMBL" id="JQCR01000003">
    <property type="protein sequence ID" value="KGE16762.1"/>
    <property type="molecule type" value="Genomic_DNA"/>
</dbReference>
<dbReference type="OrthoDB" id="2658428at2"/>
<keyword evidence="2" id="KW-1185">Reference proteome</keyword>
<dbReference type="STRING" id="268407.PWYN_18870"/>
<dbReference type="RefSeq" id="WP_036654969.1">
    <property type="nucleotide sequence ID" value="NZ_JQCR01000003.1"/>
</dbReference>
<comment type="caution">
    <text evidence="1">The sequence shown here is derived from an EMBL/GenBank/DDBJ whole genome shotgun (WGS) entry which is preliminary data.</text>
</comment>
<protein>
    <submittedName>
        <fullName evidence="1">Uncharacterized protein</fullName>
    </submittedName>
</protein>
<proteinExistence type="predicted"/>
<evidence type="ECO:0000313" key="1">
    <source>
        <dbReference type="EMBL" id="KGE16762.1"/>
    </source>
</evidence>
<accession>A0A098M5E2</accession>
<gene>
    <name evidence="1" type="ORF">PWYN_18870</name>
</gene>
<dbReference type="AlphaFoldDB" id="A0A098M5E2"/>
<organism evidence="1 2">
    <name type="scientific">Paenibacillus wynnii</name>
    <dbReference type="NCBI Taxonomy" id="268407"/>
    <lineage>
        <taxon>Bacteria</taxon>
        <taxon>Bacillati</taxon>
        <taxon>Bacillota</taxon>
        <taxon>Bacilli</taxon>
        <taxon>Bacillales</taxon>
        <taxon>Paenibacillaceae</taxon>
        <taxon>Paenibacillus</taxon>
    </lineage>
</organism>
<evidence type="ECO:0000313" key="2">
    <source>
        <dbReference type="Proteomes" id="UP000029734"/>
    </source>
</evidence>
<name>A0A098M5E2_9BACL</name>
<dbReference type="eggNOG" id="ENOG50305YP">
    <property type="taxonomic scope" value="Bacteria"/>
</dbReference>